<gene>
    <name evidence="1" type="ORF">RhiirC2_794634</name>
</gene>
<protein>
    <submittedName>
        <fullName evidence="1">Uncharacterized protein</fullName>
    </submittedName>
</protein>
<dbReference type="Proteomes" id="UP000233469">
    <property type="component" value="Unassembled WGS sequence"/>
</dbReference>
<dbReference type="AlphaFoldDB" id="A0A2N1MD75"/>
<dbReference type="SUPFAM" id="SSF56219">
    <property type="entry name" value="DNase I-like"/>
    <property type="match status" value="1"/>
</dbReference>
<name>A0A2N1MD75_9GLOM</name>
<proteinExistence type="predicted"/>
<dbReference type="VEuPathDB" id="FungiDB:RhiirFUN_009481"/>
<organism evidence="1 2">
    <name type="scientific">Rhizophagus irregularis</name>
    <dbReference type="NCBI Taxonomy" id="588596"/>
    <lineage>
        <taxon>Eukaryota</taxon>
        <taxon>Fungi</taxon>
        <taxon>Fungi incertae sedis</taxon>
        <taxon>Mucoromycota</taxon>
        <taxon>Glomeromycotina</taxon>
        <taxon>Glomeromycetes</taxon>
        <taxon>Glomerales</taxon>
        <taxon>Glomeraceae</taxon>
        <taxon>Rhizophagus</taxon>
    </lineage>
</organism>
<dbReference type="Gene3D" id="3.60.10.10">
    <property type="entry name" value="Endonuclease/exonuclease/phosphatase"/>
    <property type="match status" value="1"/>
</dbReference>
<evidence type="ECO:0000313" key="1">
    <source>
        <dbReference type="EMBL" id="PKK59591.1"/>
    </source>
</evidence>
<evidence type="ECO:0000313" key="2">
    <source>
        <dbReference type="Proteomes" id="UP000233469"/>
    </source>
</evidence>
<reference evidence="1 2" key="1">
    <citation type="submission" date="2016-04" db="EMBL/GenBank/DDBJ databases">
        <title>Genome analyses suggest a sexual origin of heterokaryosis in a supposedly ancient asexual fungus.</title>
        <authorList>
            <person name="Ropars J."/>
            <person name="Sedzielewska K."/>
            <person name="Noel J."/>
            <person name="Charron P."/>
            <person name="Farinelli L."/>
            <person name="Marton T."/>
            <person name="Kruger M."/>
            <person name="Pelin A."/>
            <person name="Brachmann A."/>
            <person name="Corradi N."/>
        </authorList>
    </citation>
    <scope>NUCLEOTIDE SEQUENCE [LARGE SCALE GENOMIC DNA]</scope>
    <source>
        <strain evidence="1 2">C2</strain>
    </source>
</reference>
<accession>A0A2N1MD75</accession>
<reference evidence="1 2" key="2">
    <citation type="submission" date="2017-10" db="EMBL/GenBank/DDBJ databases">
        <title>Extensive intraspecific genome diversity in a model arbuscular mycorrhizal fungus.</title>
        <authorList>
            <person name="Chen E.C.H."/>
            <person name="Morin E."/>
            <person name="Baudet D."/>
            <person name="Noel J."/>
            <person name="Ndikumana S."/>
            <person name="Charron P."/>
            <person name="St-Onge C."/>
            <person name="Giorgi J."/>
            <person name="Grigoriev I.V."/>
            <person name="Roux C."/>
            <person name="Martin F.M."/>
            <person name="Corradi N."/>
        </authorList>
    </citation>
    <scope>NUCLEOTIDE SEQUENCE [LARGE SCALE GENOMIC DNA]</scope>
    <source>
        <strain evidence="1 2">C2</strain>
    </source>
</reference>
<dbReference type="EMBL" id="LLXL01002981">
    <property type="protein sequence ID" value="PKK59591.1"/>
    <property type="molecule type" value="Genomic_DNA"/>
</dbReference>
<dbReference type="VEuPathDB" id="FungiDB:FUN_022399"/>
<dbReference type="VEuPathDB" id="FungiDB:RhiirA1_446744"/>
<dbReference type="InterPro" id="IPR036691">
    <property type="entry name" value="Endo/exonu/phosph_ase_sf"/>
</dbReference>
<comment type="caution">
    <text evidence="1">The sequence shown here is derived from an EMBL/GenBank/DDBJ whole genome shotgun (WGS) entry which is preliminary data.</text>
</comment>
<dbReference type="VEuPathDB" id="FungiDB:RhiirA1_458752"/>
<sequence length="396" mass="45999">MIYPTHILHILETARKLELEKGELEQLLKTFPNDNQDNNKTRTQLEKTNYTQLNANVYNNNNNAESNNTFNLTFMERNINGLGPDYSKLNLLTEYCSNKGADIIGIYETNRDRKYSEYWNKQSLVYTFFWTNKDNKIKGSEVCIMINKKWEKHIGKIRRLEKVHAEAINTYSSLFCSQNHKFENLPELWKEIYEPQKDINPKIYEHLNDIPTEQEWYKMLKTMNDKSTPGISNISYKLIKKAGAKINDLIRQYTGLSRTRPILLIKCLRKYAVKIITKCLGNIFSKHAILKGPNYTGLPGKSTSAPLAIINGILKDAHKENKTSKGEAKAISLIADEFFDINDIKINEEKMKIIIVNPEERNEEENFLEIEKNNNKVLVNKESVPIRILGVWFKAD</sequence>